<keyword evidence="6 15" id="KW-0597">Phosphoprotein</keyword>
<dbReference type="KEGG" id="lant:TUM19329_19510"/>
<dbReference type="GO" id="GO:0005886">
    <property type="term" value="C:plasma membrane"/>
    <property type="evidence" value="ECO:0007669"/>
    <property type="project" value="UniProtKB-SubCell"/>
</dbReference>
<keyword evidence="5" id="KW-0997">Cell inner membrane</keyword>
<keyword evidence="10" id="KW-0547">Nucleotide-binding</keyword>
<dbReference type="SUPFAM" id="SSF52172">
    <property type="entry name" value="CheY-like"/>
    <property type="match status" value="1"/>
</dbReference>
<evidence type="ECO:0000256" key="1">
    <source>
        <dbReference type="ARBA" id="ARBA00000085"/>
    </source>
</evidence>
<evidence type="ECO:0000256" key="12">
    <source>
        <dbReference type="ARBA" id="ARBA00023012"/>
    </source>
</evidence>
<keyword evidence="9 20" id="KW-0418">Kinase</keyword>
<dbReference type="Gene3D" id="3.40.50.2300">
    <property type="match status" value="1"/>
</dbReference>
<evidence type="ECO:0000259" key="18">
    <source>
        <dbReference type="PROSITE" id="PS50113"/>
    </source>
</evidence>
<evidence type="ECO:0000259" key="19">
    <source>
        <dbReference type="PROSITE" id="PS50894"/>
    </source>
</evidence>
<dbReference type="RefSeq" id="WP_173237157.1">
    <property type="nucleotide sequence ID" value="NZ_AP022839.1"/>
</dbReference>
<evidence type="ECO:0000313" key="20">
    <source>
        <dbReference type="EMBL" id="BCA95590.1"/>
    </source>
</evidence>
<dbReference type="Pfam" id="PF00072">
    <property type="entry name" value="Response_reg"/>
    <property type="match status" value="1"/>
</dbReference>
<dbReference type="InterPro" id="IPR036890">
    <property type="entry name" value="HATPase_C_sf"/>
</dbReference>
<dbReference type="Pfam" id="PF08448">
    <property type="entry name" value="PAS_4"/>
    <property type="match status" value="1"/>
</dbReference>
<comment type="catalytic activity">
    <reaction evidence="1">
        <text>ATP + protein L-histidine = ADP + protein N-phospho-L-histidine.</text>
        <dbReference type="EC" id="2.7.13.3"/>
    </reaction>
</comment>
<dbReference type="Pfam" id="PF02518">
    <property type="entry name" value="HATPase_c"/>
    <property type="match status" value="1"/>
</dbReference>
<evidence type="ECO:0000256" key="7">
    <source>
        <dbReference type="ARBA" id="ARBA00022679"/>
    </source>
</evidence>
<dbReference type="InterPro" id="IPR003661">
    <property type="entry name" value="HisK_dim/P_dom"/>
</dbReference>
<organism evidence="20 21">
    <name type="scientific">Legionella antarctica</name>
    <dbReference type="NCBI Taxonomy" id="2708020"/>
    <lineage>
        <taxon>Bacteria</taxon>
        <taxon>Pseudomonadati</taxon>
        <taxon>Pseudomonadota</taxon>
        <taxon>Gammaproteobacteria</taxon>
        <taxon>Legionellales</taxon>
        <taxon>Legionellaceae</taxon>
        <taxon>Legionella</taxon>
    </lineage>
</organism>
<dbReference type="EMBL" id="AP022839">
    <property type="protein sequence ID" value="BCA95590.1"/>
    <property type="molecule type" value="Genomic_DNA"/>
</dbReference>
<dbReference type="SUPFAM" id="SSF55874">
    <property type="entry name" value="ATPase domain of HSP90 chaperone/DNA topoisomerase II/histidine kinase"/>
    <property type="match status" value="1"/>
</dbReference>
<evidence type="ECO:0000256" key="2">
    <source>
        <dbReference type="ARBA" id="ARBA00004429"/>
    </source>
</evidence>
<keyword evidence="7" id="KW-0808">Transferase</keyword>
<dbReference type="InterPro" id="IPR001789">
    <property type="entry name" value="Sig_transdc_resp-reg_receiver"/>
</dbReference>
<dbReference type="PROSITE" id="PS50894">
    <property type="entry name" value="HPT"/>
    <property type="match status" value="1"/>
</dbReference>
<dbReference type="CDD" id="cd00130">
    <property type="entry name" value="PAS"/>
    <property type="match status" value="1"/>
</dbReference>
<keyword evidence="8" id="KW-0812">Transmembrane</keyword>
<keyword evidence="12" id="KW-0902">Two-component regulatory system</keyword>
<evidence type="ECO:0000256" key="5">
    <source>
        <dbReference type="ARBA" id="ARBA00022519"/>
    </source>
</evidence>
<evidence type="ECO:0000256" key="15">
    <source>
        <dbReference type="PROSITE-ProRule" id="PRU00169"/>
    </source>
</evidence>
<dbReference type="PANTHER" id="PTHR43047:SF72">
    <property type="entry name" value="OSMOSENSING HISTIDINE PROTEIN KINASE SLN1"/>
    <property type="match status" value="1"/>
</dbReference>
<dbReference type="NCBIfam" id="TIGR00229">
    <property type="entry name" value="sensory_box"/>
    <property type="match status" value="1"/>
</dbReference>
<evidence type="ECO:0000256" key="4">
    <source>
        <dbReference type="ARBA" id="ARBA00022475"/>
    </source>
</evidence>
<dbReference type="CDD" id="cd17546">
    <property type="entry name" value="REC_hyHK_CKI1_RcsC-like"/>
    <property type="match status" value="1"/>
</dbReference>
<dbReference type="PANTHER" id="PTHR43047">
    <property type="entry name" value="TWO-COMPONENT HISTIDINE PROTEIN KINASE"/>
    <property type="match status" value="1"/>
</dbReference>
<dbReference type="PROSITE" id="PS50109">
    <property type="entry name" value="HIS_KIN"/>
    <property type="match status" value="1"/>
</dbReference>
<keyword evidence="11" id="KW-1133">Transmembrane helix</keyword>
<dbReference type="SMART" id="SM00387">
    <property type="entry name" value="HATPase_c"/>
    <property type="match status" value="1"/>
</dbReference>
<dbReference type="Gene3D" id="1.20.120.160">
    <property type="entry name" value="HPT domain"/>
    <property type="match status" value="1"/>
</dbReference>
<feature type="modified residue" description="Phosphohistidine" evidence="14">
    <location>
        <position position="750"/>
    </location>
</feature>
<dbReference type="InterPro" id="IPR000700">
    <property type="entry name" value="PAS-assoc_C"/>
</dbReference>
<dbReference type="Pfam" id="PF01627">
    <property type="entry name" value="Hpt"/>
    <property type="match status" value="1"/>
</dbReference>
<proteinExistence type="predicted"/>
<evidence type="ECO:0000256" key="9">
    <source>
        <dbReference type="ARBA" id="ARBA00022777"/>
    </source>
</evidence>
<feature type="domain" description="PAC" evidence="18">
    <location>
        <begin position="200"/>
        <end position="258"/>
    </location>
</feature>
<feature type="modified residue" description="4-aspartylphosphate" evidence="15">
    <location>
        <position position="587"/>
    </location>
</feature>
<feature type="domain" description="Response regulatory" evidence="17">
    <location>
        <begin position="538"/>
        <end position="657"/>
    </location>
</feature>
<dbReference type="PROSITE" id="PS50110">
    <property type="entry name" value="RESPONSE_REGULATORY"/>
    <property type="match status" value="1"/>
</dbReference>
<dbReference type="PRINTS" id="PR00344">
    <property type="entry name" value="BCTRLSENSOR"/>
</dbReference>
<dbReference type="SUPFAM" id="SSF55785">
    <property type="entry name" value="PYP-like sensor domain (PAS domain)"/>
    <property type="match status" value="1"/>
</dbReference>
<dbReference type="CDD" id="cd16922">
    <property type="entry name" value="HATPase_EvgS-ArcB-TorS-like"/>
    <property type="match status" value="1"/>
</dbReference>
<evidence type="ECO:0000256" key="6">
    <source>
        <dbReference type="ARBA" id="ARBA00022553"/>
    </source>
</evidence>
<feature type="domain" description="HPt" evidence="19">
    <location>
        <begin position="711"/>
        <end position="808"/>
    </location>
</feature>
<dbReference type="SUPFAM" id="SSF47226">
    <property type="entry name" value="Histidine-containing phosphotransfer domain, HPT domain"/>
    <property type="match status" value="1"/>
</dbReference>
<evidence type="ECO:0000256" key="3">
    <source>
        <dbReference type="ARBA" id="ARBA00012438"/>
    </source>
</evidence>
<dbReference type="InterPro" id="IPR013656">
    <property type="entry name" value="PAS_4"/>
</dbReference>
<dbReference type="Gene3D" id="1.10.287.130">
    <property type="match status" value="1"/>
</dbReference>
<dbReference type="SUPFAM" id="SSF47384">
    <property type="entry name" value="Homodimeric domain of signal transducing histidine kinase"/>
    <property type="match status" value="1"/>
</dbReference>
<comment type="subcellular location">
    <subcellularLocation>
        <location evidence="2">Cell inner membrane</location>
        <topology evidence="2">Multi-pass membrane protein</topology>
    </subcellularLocation>
</comment>
<dbReference type="SMART" id="SM00448">
    <property type="entry name" value="REC"/>
    <property type="match status" value="1"/>
</dbReference>
<evidence type="ECO:0000256" key="10">
    <source>
        <dbReference type="ARBA" id="ARBA00022840"/>
    </source>
</evidence>
<keyword evidence="4" id="KW-1003">Cell membrane</keyword>
<evidence type="ECO:0000313" key="21">
    <source>
        <dbReference type="Proteomes" id="UP000502894"/>
    </source>
</evidence>
<evidence type="ECO:0000259" key="16">
    <source>
        <dbReference type="PROSITE" id="PS50109"/>
    </source>
</evidence>
<dbReference type="Proteomes" id="UP000502894">
    <property type="component" value="Chromosome"/>
</dbReference>
<keyword evidence="21" id="KW-1185">Reference proteome</keyword>
<dbReference type="PROSITE" id="PS50113">
    <property type="entry name" value="PAC"/>
    <property type="match status" value="1"/>
</dbReference>
<dbReference type="InterPro" id="IPR004358">
    <property type="entry name" value="Sig_transdc_His_kin-like_C"/>
</dbReference>
<dbReference type="InterPro" id="IPR005467">
    <property type="entry name" value="His_kinase_dom"/>
</dbReference>
<evidence type="ECO:0000256" key="14">
    <source>
        <dbReference type="PROSITE-ProRule" id="PRU00110"/>
    </source>
</evidence>
<dbReference type="AlphaFoldDB" id="A0A6F8T613"/>
<dbReference type="InterPro" id="IPR008207">
    <property type="entry name" value="Sig_transdc_His_kin_Hpt_dom"/>
</dbReference>
<dbReference type="InterPro" id="IPR035965">
    <property type="entry name" value="PAS-like_dom_sf"/>
</dbReference>
<gene>
    <name evidence="20" type="ORF">TUM19329_19510</name>
</gene>
<evidence type="ECO:0000256" key="13">
    <source>
        <dbReference type="ARBA" id="ARBA00023136"/>
    </source>
</evidence>
<feature type="domain" description="Histidine kinase" evidence="16">
    <location>
        <begin position="276"/>
        <end position="498"/>
    </location>
</feature>
<dbReference type="InterPro" id="IPR036641">
    <property type="entry name" value="HPT_dom_sf"/>
</dbReference>
<dbReference type="InterPro" id="IPR011006">
    <property type="entry name" value="CheY-like_superfamily"/>
</dbReference>
<dbReference type="SMART" id="SM00388">
    <property type="entry name" value="HisKA"/>
    <property type="match status" value="1"/>
</dbReference>
<dbReference type="InterPro" id="IPR036097">
    <property type="entry name" value="HisK_dim/P_sf"/>
</dbReference>
<protein>
    <recommendedName>
        <fullName evidence="3">histidine kinase</fullName>
        <ecNumber evidence="3">2.7.13.3</ecNumber>
    </recommendedName>
</protein>
<evidence type="ECO:0000259" key="17">
    <source>
        <dbReference type="PROSITE" id="PS50110"/>
    </source>
</evidence>
<dbReference type="Gene3D" id="3.30.450.20">
    <property type="entry name" value="PAS domain"/>
    <property type="match status" value="1"/>
</dbReference>
<dbReference type="InterPro" id="IPR003594">
    <property type="entry name" value="HATPase_dom"/>
</dbReference>
<dbReference type="Gene3D" id="3.30.565.10">
    <property type="entry name" value="Histidine kinase-like ATPase, C-terminal domain"/>
    <property type="match status" value="1"/>
</dbReference>
<dbReference type="FunFam" id="3.30.565.10:FF:000010">
    <property type="entry name" value="Sensor histidine kinase RcsC"/>
    <property type="match status" value="1"/>
</dbReference>
<sequence length="808" mass="91145">MAKKIKRPNSSLPKPTNDLLFGTNNKDEINPIILLINSELVIQDINLSGARKLFHKNRQDLIGLSFIELLKEQKINYRPLLNIFNSNYHEIKTLKLVISQKTYFVTITAVPVQHPAYFAITMTAINETYKELKTYINEIINNLPGAVYWKDKDGHYMGCNKFVAKMAGYDSPEQMIGKTDYDLCWNAFADEWRLLDQKVIEDDSTIVREEKAQLSNGQIITELTFKTPLKNEHGEIIGIIGTSLDITERKEMEAALHQSQIALKAANLAKTEFIANMSHDIRTPLTGVVGMSKLLEDKVQDSSQKQYAQWLGESGAQLLNMLNVILDTVSADNVNETDLHEEPFDLNQVILDILQLERPSTLTKGINLKTHVDKSIPPCLISDHTKIHRILLNLLGNAIKFTQTGQIEIDVKLVKKRKTHVLLHFSVSDTGIGIPYDLQNKVFDKFFRVTPSYKGVYTGHGLGLHIAQSYAHLLGGKIKLTSEPGSGTIFYFDLSLKIADNVHDGVPSKANERLDKMKILMPSVKSVHASEITRNLPRLLLVEDNHIALLTLENIASQAGWLFRSAINGETALILAKTESFDLIITDLGLPGMSGIDFTKQLRTFENGLHKKPTPIIGLTAHAEFKIKIECLQSGMNATFTKPMNPETLEKIKLTYLSSINTASIKPEPTVKDTSKKLGTDLPDSEEELFKLEDFPLLDTYGALFNMGNNEVLLNNVLKCMTEQEIPNDSAELENAYRSNDWETIEKLAHRMKGGLLYCGTTKLVYACQYLERYRKAGHIKLLEPLYHQLCMVIEETKDEISKWLKQR</sequence>
<name>A0A6F8T613_9GAMM</name>
<keyword evidence="10" id="KW-0067">ATP-binding</keyword>
<accession>A0A6F8T613</accession>
<dbReference type="GO" id="GO:0000155">
    <property type="term" value="F:phosphorelay sensor kinase activity"/>
    <property type="evidence" value="ECO:0007669"/>
    <property type="project" value="InterPro"/>
</dbReference>
<dbReference type="EC" id="2.7.13.3" evidence="3"/>
<keyword evidence="13" id="KW-0472">Membrane</keyword>
<evidence type="ECO:0000256" key="11">
    <source>
        <dbReference type="ARBA" id="ARBA00022989"/>
    </source>
</evidence>
<evidence type="ECO:0000256" key="8">
    <source>
        <dbReference type="ARBA" id="ARBA00022692"/>
    </source>
</evidence>
<dbReference type="GO" id="GO:0009927">
    <property type="term" value="F:histidine phosphotransfer kinase activity"/>
    <property type="evidence" value="ECO:0007669"/>
    <property type="project" value="TreeGrafter"/>
</dbReference>
<reference evidence="20" key="1">
    <citation type="journal article" date="2020" name="Microbiol. Resour. Announc.">
        <title>Complete Genome Sequence of Novel Psychrotolerant Legionella Strain TUM19329, Isolated from Antarctic Lake Sediment.</title>
        <authorList>
            <person name="Shimada S."/>
            <person name="Nakai R."/>
            <person name="Aoki K."/>
            <person name="Shimoeda N."/>
            <person name="Ohno G."/>
            <person name="Miyazaki Y."/>
            <person name="Kudoh S."/>
            <person name="Imura S."/>
            <person name="Watanabe K."/>
            <person name="Ishii Y."/>
            <person name="Tateda K."/>
        </authorList>
    </citation>
    <scope>NUCLEOTIDE SEQUENCE [LARGE SCALE GENOMIC DNA]</scope>
    <source>
        <strain evidence="20">TUM19329</strain>
    </source>
</reference>
<dbReference type="Pfam" id="PF00512">
    <property type="entry name" value="HisKA"/>
    <property type="match status" value="1"/>
</dbReference>
<dbReference type="InterPro" id="IPR000014">
    <property type="entry name" value="PAS"/>
</dbReference>
<dbReference type="CDD" id="cd00082">
    <property type="entry name" value="HisKA"/>
    <property type="match status" value="1"/>
</dbReference>